<proteinExistence type="predicted"/>
<dbReference type="AlphaFoldDB" id="A0A7R9HQC7"/>
<organism evidence="1">
    <name type="scientific">Timema monikensis</name>
    <dbReference type="NCBI Taxonomy" id="170555"/>
    <lineage>
        <taxon>Eukaryota</taxon>
        <taxon>Metazoa</taxon>
        <taxon>Ecdysozoa</taxon>
        <taxon>Arthropoda</taxon>
        <taxon>Hexapoda</taxon>
        <taxon>Insecta</taxon>
        <taxon>Pterygota</taxon>
        <taxon>Neoptera</taxon>
        <taxon>Polyneoptera</taxon>
        <taxon>Phasmatodea</taxon>
        <taxon>Timematodea</taxon>
        <taxon>Timematoidea</taxon>
        <taxon>Timematidae</taxon>
        <taxon>Timema</taxon>
    </lineage>
</organism>
<accession>A0A7R9HQC7</accession>
<evidence type="ECO:0000313" key="1">
    <source>
        <dbReference type="EMBL" id="CAD7428653.1"/>
    </source>
</evidence>
<gene>
    <name evidence="1" type="ORF">TMSB3V08_LOCUS5450</name>
</gene>
<dbReference type="EMBL" id="OB793815">
    <property type="protein sequence ID" value="CAD7428653.1"/>
    <property type="molecule type" value="Genomic_DNA"/>
</dbReference>
<name>A0A7R9HQC7_9NEOP</name>
<sequence length="171" mass="19660">MFRGVNLVFKMWESGQLERLRIKWWATVKTNCPEEDLTSMDMEQVSAVFIEGEGREQREGRRSERRGRVTCGIVSKLDVAGRSNYLPLFLASLGFDARWCLANAPSVYRVVVWSKEAGGACCSSSWRFGEGPPFDQAITRFIYDLRMVPIERRNMSDLQLLKNVRSELQKV</sequence>
<reference evidence="1" key="1">
    <citation type="submission" date="2020-11" db="EMBL/GenBank/DDBJ databases">
        <authorList>
            <person name="Tran Van P."/>
        </authorList>
    </citation>
    <scope>NUCLEOTIDE SEQUENCE</scope>
</reference>
<protein>
    <submittedName>
        <fullName evidence="1">Uncharacterized protein</fullName>
    </submittedName>
</protein>